<proteinExistence type="predicted"/>
<protein>
    <submittedName>
        <fullName evidence="1">Uncharacterized protein</fullName>
    </submittedName>
</protein>
<organism evidence="1">
    <name type="scientific">Pithovirus LCPAC403</name>
    <dbReference type="NCBI Taxonomy" id="2506596"/>
    <lineage>
        <taxon>Viruses</taxon>
        <taxon>Pithoviruses</taxon>
    </lineage>
</organism>
<accession>A0A481ZD13</accession>
<reference evidence="1" key="1">
    <citation type="journal article" date="2019" name="MBio">
        <title>Virus Genomes from Deep Sea Sediments Expand the Ocean Megavirome and Support Independent Origins of Viral Gigantism.</title>
        <authorList>
            <person name="Backstrom D."/>
            <person name="Yutin N."/>
            <person name="Jorgensen S.L."/>
            <person name="Dharamshi J."/>
            <person name="Homa F."/>
            <person name="Zaremba-Niedwiedzka K."/>
            <person name="Spang A."/>
            <person name="Wolf Y.I."/>
            <person name="Koonin E.V."/>
            <person name="Ettema T.J."/>
        </authorList>
    </citation>
    <scope>NUCLEOTIDE SEQUENCE</scope>
</reference>
<evidence type="ECO:0000313" key="1">
    <source>
        <dbReference type="EMBL" id="QBK93222.1"/>
    </source>
</evidence>
<name>A0A481ZD13_9VIRU</name>
<dbReference type="EMBL" id="MK500591">
    <property type="protein sequence ID" value="QBK93222.1"/>
    <property type="molecule type" value="Genomic_DNA"/>
</dbReference>
<gene>
    <name evidence="1" type="ORF">LCPAC403_03560</name>
</gene>
<sequence length="200" mass="23737">MDIKQPHCKKIKLDGTRCYECPQEDGFCYAHGVFNKSKEMCKCEAVLTLSEKNEIAKNIFRDCAKRCIEGKVKDYQPRYFEDDHYFNLDLSKVLIRATSRGSAVFILMRHLDLVTPLYIRNTPFMYFEKLVELYDCYEIYADDEDLKTCYVDNFIRELEENGLDRELFNDFIDGQFTNDTLWLEEVKKVEKLILTAETYE</sequence>